<dbReference type="PANTHER" id="PTHR19980">
    <property type="entry name" value="RNA CLEAVAGE STIMULATION FACTOR"/>
    <property type="match status" value="1"/>
</dbReference>
<feature type="compositionally biased region" description="Low complexity" evidence="5">
    <location>
        <begin position="870"/>
        <end position="883"/>
    </location>
</feature>
<dbReference type="InterPro" id="IPR011990">
    <property type="entry name" value="TPR-like_helical_dom_sf"/>
</dbReference>
<evidence type="ECO:0000256" key="2">
    <source>
        <dbReference type="ARBA" id="ARBA00023242"/>
    </source>
</evidence>
<dbReference type="GO" id="GO:0003729">
    <property type="term" value="F:mRNA binding"/>
    <property type="evidence" value="ECO:0007669"/>
    <property type="project" value="TreeGrafter"/>
</dbReference>
<feature type="region of interest" description="Disordered" evidence="5">
    <location>
        <begin position="959"/>
        <end position="997"/>
    </location>
</feature>
<feature type="compositionally biased region" description="Low complexity" evidence="5">
    <location>
        <begin position="1"/>
        <end position="16"/>
    </location>
</feature>
<dbReference type="GO" id="GO:0005737">
    <property type="term" value="C:cytoplasm"/>
    <property type="evidence" value="ECO:0007669"/>
    <property type="project" value="UniProtKB-SubCell"/>
</dbReference>
<reference evidence="7 8" key="1">
    <citation type="submission" date="2021-12" db="EMBL/GenBank/DDBJ databases">
        <title>High titer production of polyol ester of fatty acids by Rhodotorula paludigena BS15 towards product separation-free biomass refinery.</title>
        <authorList>
            <person name="Mano J."/>
            <person name="Ono H."/>
            <person name="Tanaka T."/>
            <person name="Naito K."/>
            <person name="Sushida H."/>
            <person name="Ike M."/>
            <person name="Tokuyasu K."/>
            <person name="Kitaoka M."/>
        </authorList>
    </citation>
    <scope>NUCLEOTIDE SEQUENCE [LARGE SCALE GENOMIC DNA]</scope>
    <source>
        <strain evidence="7 8">BS15</strain>
    </source>
</reference>
<feature type="compositionally biased region" description="Low complexity" evidence="5">
    <location>
        <begin position="40"/>
        <end position="72"/>
    </location>
</feature>
<evidence type="ECO:0000256" key="3">
    <source>
        <dbReference type="RuleBase" id="RU369035"/>
    </source>
</evidence>
<evidence type="ECO:0000256" key="5">
    <source>
        <dbReference type="SAM" id="MobiDB-lite"/>
    </source>
</evidence>
<keyword evidence="3" id="KW-0963">Cytoplasm</keyword>
<keyword evidence="4" id="KW-0175">Coiled coil</keyword>
<sequence length="997" mass="108193">MQDDAPAAAPAPAEAAVDPRRARTLPDQPEAAQPTETVQTAAEAASEPVEAPAPVEATADAAVTDATDSTSEVPPPLDSTDPLATPADPPAAPQSSLFRQEDDDEAIAQAAPAPAESAEPNPETRASSSAELDAAIAATLAMDTGDANEVAAEAGAAGAPIARDETSTPTTIYNAAASAGDVPAAVATPPPAAIPGSAAGAAGEAPKAKAASSLSRVAQLTARVEKDPLDGEAQLALLHDAEQKGDLDRTREVYERFLSVFPDAAPQWISYCNLELAHNVFDRVEAIFGRCCRTSTSVDLWRFYLDYIRRVNPIDPANLELAKQARSIIGAAFDFALSHVGHDRRAGEIWVEYLTFLREAPTRGTWEDQQKMDALRKAFQRAVQAPLNNVEAIWQEYNAFENNLSKMTVSGRLSKLLVMDANGYRWLAKKFIAELSPAYMTARKTLRELRAQHDHLYTPTLPARPDWSSAEQRDGLEGWKRYLAYEESNPLELEDPNLLHQRVNFAYRKAIANLRFHPEIWYLAATSNLKVGRRDDAHKQLREGLTANPDSLLLAYTLADIEEGKPDLPACYAIYDSLIEHLNARVAQLEAEVAAETADAVAERDEAHQKEVEVRVAAGGEEDSVEEREKHAAEIEELKKEVADKKRPHIETVKKAIASAWIAEMRFARRSDGLKQARNIFLRAKKSPNLAWQVVEASATMEMYWNSEPKVATNVFELGLKLFSEEPDYVLRYLEFLIEQNNANNARALFERTVALLQPAQAKPIWDRMAEYEYQYGDHLAAQKMAQRYAEAFPQIPSTVRFAQKHQQLGLEGAFSLDLGPSFVRHIKPSAAPGSPALDGVSRNKRGHSAEPDGAYDQDGNGDAKRARRGASPSPAPAAQVGGAWQGPHRQSAPQAAPALNRAQPFMLDPMGRDVAILPDAVVFFLSLLPPAASFNGPHLNPATIMDIIGTTILPGSAPGPGLPGERLGIPPRPKPQRPQYGGGGPPGGAYGGGRRF</sequence>
<name>A0AAV5G5R4_9BASI</name>
<evidence type="ECO:0000256" key="4">
    <source>
        <dbReference type="SAM" id="Coils"/>
    </source>
</evidence>
<feature type="coiled-coil region" evidence="4">
    <location>
        <begin position="572"/>
        <end position="641"/>
    </location>
</feature>
<feature type="region of interest" description="Disordered" evidence="5">
    <location>
        <begin position="1"/>
        <end position="132"/>
    </location>
</feature>
<evidence type="ECO:0000313" key="8">
    <source>
        <dbReference type="Proteomes" id="UP001342314"/>
    </source>
</evidence>
<dbReference type="Pfam" id="PF05843">
    <property type="entry name" value="Suf"/>
    <property type="match status" value="1"/>
</dbReference>
<evidence type="ECO:0000313" key="7">
    <source>
        <dbReference type="EMBL" id="GJN87871.1"/>
    </source>
</evidence>
<feature type="region of interest" description="Disordered" evidence="5">
    <location>
        <begin position="828"/>
        <end position="897"/>
    </location>
</feature>
<keyword evidence="8" id="KW-1185">Reference proteome</keyword>
<dbReference type="GO" id="GO:0005634">
    <property type="term" value="C:nucleus"/>
    <property type="evidence" value="ECO:0007669"/>
    <property type="project" value="UniProtKB-SubCell"/>
</dbReference>
<keyword evidence="3" id="KW-0507">mRNA processing</keyword>
<comment type="subcellular location">
    <subcellularLocation>
        <location evidence="3">Nucleus</location>
    </subcellularLocation>
    <subcellularLocation>
        <location evidence="3">Cytoplasm</location>
    </subcellularLocation>
    <text evidence="3">Nucleus and/or cytoplasm.</text>
</comment>
<dbReference type="GO" id="GO:0180010">
    <property type="term" value="P:co-transcriptional mRNA 3'-end processing, cleavage and polyadenylation pathway"/>
    <property type="evidence" value="ECO:0007669"/>
    <property type="project" value="UniProtKB-UniRule"/>
</dbReference>
<evidence type="ECO:0000259" key="6">
    <source>
        <dbReference type="Pfam" id="PF05843"/>
    </source>
</evidence>
<keyword evidence="1" id="KW-0677">Repeat</keyword>
<evidence type="ECO:0000256" key="1">
    <source>
        <dbReference type="ARBA" id="ARBA00022737"/>
    </source>
</evidence>
<dbReference type="Proteomes" id="UP001342314">
    <property type="component" value="Unassembled WGS sequence"/>
</dbReference>
<dbReference type="PANTHER" id="PTHR19980:SF0">
    <property type="entry name" value="CLEAVAGE STIMULATION FACTOR SUBUNIT 3"/>
    <property type="match status" value="1"/>
</dbReference>
<dbReference type="SUPFAM" id="SSF48452">
    <property type="entry name" value="TPR-like"/>
    <property type="match status" value="2"/>
</dbReference>
<feature type="compositionally biased region" description="Gly residues" evidence="5">
    <location>
        <begin position="981"/>
        <end position="997"/>
    </location>
</feature>
<comment type="function">
    <text evidence="3">Component of the cleavage factor IA (CFIA) complex, which is involved in the endonucleolytic cleavage during polyadenylation-dependent pre-mRNA 3'-end formation.</text>
</comment>
<dbReference type="EMBL" id="BQKY01000002">
    <property type="protein sequence ID" value="GJN87871.1"/>
    <property type="molecule type" value="Genomic_DNA"/>
</dbReference>
<protein>
    <recommendedName>
        <fullName evidence="3">mRNA 3'-end-processing protein RNA14</fullName>
    </recommendedName>
</protein>
<feature type="domain" description="Suppressor of forked" evidence="6">
    <location>
        <begin position="216"/>
        <end position="809"/>
    </location>
</feature>
<comment type="caution">
    <text evidence="7">The sequence shown here is derived from an EMBL/GenBank/DDBJ whole genome shotgun (WGS) entry which is preliminary data.</text>
</comment>
<dbReference type="Gene3D" id="1.25.40.10">
    <property type="entry name" value="Tetratricopeptide repeat domain"/>
    <property type="match status" value="1"/>
</dbReference>
<keyword evidence="2 3" id="KW-0539">Nucleus</keyword>
<organism evidence="7 8">
    <name type="scientific">Rhodotorula paludigena</name>
    <dbReference type="NCBI Taxonomy" id="86838"/>
    <lineage>
        <taxon>Eukaryota</taxon>
        <taxon>Fungi</taxon>
        <taxon>Dikarya</taxon>
        <taxon>Basidiomycota</taxon>
        <taxon>Pucciniomycotina</taxon>
        <taxon>Microbotryomycetes</taxon>
        <taxon>Sporidiobolales</taxon>
        <taxon>Sporidiobolaceae</taxon>
        <taxon>Rhodotorula</taxon>
    </lineage>
</organism>
<dbReference type="InterPro" id="IPR003107">
    <property type="entry name" value="HAT"/>
</dbReference>
<dbReference type="AlphaFoldDB" id="A0AAV5G5R4"/>
<dbReference type="InterPro" id="IPR045243">
    <property type="entry name" value="Rna14-like"/>
</dbReference>
<proteinExistence type="predicted"/>
<feature type="compositionally biased region" description="Low complexity" evidence="5">
    <location>
        <begin position="107"/>
        <end position="132"/>
    </location>
</feature>
<accession>A0AAV5G5R4</accession>
<dbReference type="InterPro" id="IPR008847">
    <property type="entry name" value="Suf"/>
</dbReference>
<dbReference type="Gene3D" id="1.25.40.1040">
    <property type="match status" value="1"/>
</dbReference>
<dbReference type="SMART" id="SM00386">
    <property type="entry name" value="HAT"/>
    <property type="match status" value="7"/>
</dbReference>
<gene>
    <name evidence="7" type="ORF">Rhopal_000826-T1</name>
</gene>